<proteinExistence type="inferred from homology"/>
<keyword evidence="4" id="KW-0165">Cleavage on pair of basic residues</keyword>
<evidence type="ECO:0000256" key="5">
    <source>
        <dbReference type="ARBA" id="ARBA00022858"/>
    </source>
</evidence>
<gene>
    <name evidence="7" type="ORF">HF521_006496</name>
</gene>
<dbReference type="PRINTS" id="PR00713">
    <property type="entry name" value="CNATPEPTIDE"/>
</dbReference>
<dbReference type="InterPro" id="IPR030480">
    <property type="entry name" value="Natr_peptide_CS"/>
</dbReference>
<organism evidence="7 8">
    <name type="scientific">Silurus meridionalis</name>
    <name type="common">Southern catfish</name>
    <name type="synonym">Silurus soldatovi meridionalis</name>
    <dbReference type="NCBI Taxonomy" id="175797"/>
    <lineage>
        <taxon>Eukaryota</taxon>
        <taxon>Metazoa</taxon>
        <taxon>Chordata</taxon>
        <taxon>Craniata</taxon>
        <taxon>Vertebrata</taxon>
        <taxon>Euteleostomi</taxon>
        <taxon>Actinopterygii</taxon>
        <taxon>Neopterygii</taxon>
        <taxon>Teleostei</taxon>
        <taxon>Ostariophysi</taxon>
        <taxon>Siluriformes</taxon>
        <taxon>Siluridae</taxon>
        <taxon>Silurus</taxon>
    </lineage>
</organism>
<keyword evidence="8" id="KW-1185">Reference proteome</keyword>
<dbReference type="GO" id="GO:0007168">
    <property type="term" value="P:receptor guanylyl cyclase signaling pathway"/>
    <property type="evidence" value="ECO:0007669"/>
    <property type="project" value="TreeGrafter"/>
</dbReference>
<keyword evidence="3" id="KW-0964">Secreted</keyword>
<dbReference type="PROSITE" id="PS00263">
    <property type="entry name" value="NATRIURETIC_PEPTIDE"/>
    <property type="match status" value="1"/>
</dbReference>
<dbReference type="GO" id="GO:0005576">
    <property type="term" value="C:extracellular region"/>
    <property type="evidence" value="ECO:0007669"/>
    <property type="project" value="UniProtKB-SubCell"/>
</dbReference>
<evidence type="ECO:0000256" key="2">
    <source>
        <dbReference type="ARBA" id="ARBA00009041"/>
    </source>
</evidence>
<dbReference type="Proteomes" id="UP000606274">
    <property type="component" value="Unassembled WGS sequence"/>
</dbReference>
<reference evidence="7" key="1">
    <citation type="submission" date="2020-08" db="EMBL/GenBank/DDBJ databases">
        <title>Chromosome-level assembly of Southern catfish (Silurus meridionalis) provides insights into visual adaptation to the nocturnal and benthic lifestyles.</title>
        <authorList>
            <person name="Zhang Y."/>
            <person name="Wang D."/>
            <person name="Peng Z."/>
        </authorList>
    </citation>
    <scope>NUCLEOTIDE SEQUENCE</scope>
    <source>
        <strain evidence="7">SWU-2019-XX</strain>
        <tissue evidence="7">Muscle</tissue>
    </source>
</reference>
<dbReference type="InterPro" id="IPR002406">
    <property type="entry name" value="C_natriurtcpep"/>
</dbReference>
<dbReference type="GO" id="GO:0005179">
    <property type="term" value="F:hormone activity"/>
    <property type="evidence" value="ECO:0007669"/>
    <property type="project" value="InterPro"/>
</dbReference>
<keyword evidence="5 6" id="KW-0838">Vasoactive</keyword>
<accession>A0A8T0AW31</accession>
<evidence type="ECO:0000256" key="1">
    <source>
        <dbReference type="ARBA" id="ARBA00004613"/>
    </source>
</evidence>
<dbReference type="SMART" id="SM00183">
    <property type="entry name" value="NAT_PEP"/>
    <property type="match status" value="1"/>
</dbReference>
<evidence type="ECO:0000256" key="3">
    <source>
        <dbReference type="ARBA" id="ARBA00022525"/>
    </source>
</evidence>
<dbReference type="InterPro" id="IPR000663">
    <property type="entry name" value="Natr_peptide"/>
</dbReference>
<evidence type="ECO:0000313" key="7">
    <source>
        <dbReference type="EMBL" id="KAF7696402.1"/>
    </source>
</evidence>
<name>A0A8T0AW31_SILME</name>
<sequence length="231" mass="26287">MLMFVVCLDGNRMESVTSQPWALNWSPWRRLSEQTSPAQDRTHHHHHHHDTHTHTHITIYNGYTLLLFRENTTKREIFINFYFCIYFEGGKGCYLFDFCQISLSKMASLSSCLFPLLLLITMVTEVMSQPLSKRPDSQILQDLFGSQITSLLLSQPEITEGSAQSPAPTERDRRGLSGGIVMKEPQGLVSHPVLNFLLRHRKLRVRNRKSSARGCFGIKVDRIGALSGLGC</sequence>
<dbReference type="Pfam" id="PF00212">
    <property type="entry name" value="ANP"/>
    <property type="match status" value="1"/>
</dbReference>
<dbReference type="GO" id="GO:0097746">
    <property type="term" value="P:blood vessel diameter maintenance"/>
    <property type="evidence" value="ECO:0007669"/>
    <property type="project" value="UniProtKB-KW"/>
</dbReference>
<comment type="caution">
    <text evidence="7">The sequence shown here is derived from an EMBL/GenBank/DDBJ whole genome shotgun (WGS) entry which is preliminary data.</text>
</comment>
<dbReference type="OrthoDB" id="8911465at2759"/>
<evidence type="ECO:0000256" key="6">
    <source>
        <dbReference type="RuleBase" id="RU003686"/>
    </source>
</evidence>
<comment type="similarity">
    <text evidence="2 6">Belongs to the natriuretic peptide family.</text>
</comment>
<evidence type="ECO:0000313" key="8">
    <source>
        <dbReference type="Proteomes" id="UP000606274"/>
    </source>
</evidence>
<dbReference type="AlphaFoldDB" id="A0A8T0AW31"/>
<comment type="subcellular location">
    <subcellularLocation>
        <location evidence="1 6">Secreted</location>
    </subcellularLocation>
</comment>
<evidence type="ECO:0000256" key="4">
    <source>
        <dbReference type="ARBA" id="ARBA00022685"/>
    </source>
</evidence>
<dbReference type="PANTHER" id="PTHR12167:SF6">
    <property type="entry name" value="C-TYPE NATRIURETIC PEPTIDE 2-LIKE"/>
    <property type="match status" value="1"/>
</dbReference>
<protein>
    <submittedName>
        <fullName evidence="7">Uncharacterized protein</fullName>
    </submittedName>
</protein>
<dbReference type="EMBL" id="JABFDY010000016">
    <property type="protein sequence ID" value="KAF7696402.1"/>
    <property type="molecule type" value="Genomic_DNA"/>
</dbReference>
<dbReference type="PANTHER" id="PTHR12167">
    <property type="entry name" value="C-TYPE NATRIURETIC PEPTIDE"/>
    <property type="match status" value="1"/>
</dbReference>
<dbReference type="GO" id="GO:0006182">
    <property type="term" value="P:cGMP biosynthetic process"/>
    <property type="evidence" value="ECO:0007669"/>
    <property type="project" value="TreeGrafter"/>
</dbReference>